<protein>
    <submittedName>
        <fullName evidence="11">TATA box-binding protein-associated factor RNA polymerase I subunit B isoform X1</fullName>
    </submittedName>
</protein>
<keyword evidence="6" id="KW-0805">Transcription regulation</keyword>
<dbReference type="PANTHER" id="PTHR31576:SF2">
    <property type="entry name" value="TATA BOX-BINDING PROTEIN-ASSOCIATED FACTOR RNA POLYMERASE I SUBUNIT B"/>
    <property type="match status" value="1"/>
</dbReference>
<evidence type="ECO:0000313" key="11">
    <source>
        <dbReference type="EMBL" id="KAJ7414441.1"/>
    </source>
</evidence>
<keyword evidence="7" id="KW-0238">DNA-binding</keyword>
<evidence type="ECO:0000256" key="6">
    <source>
        <dbReference type="ARBA" id="ARBA00023015"/>
    </source>
</evidence>
<keyword evidence="5" id="KW-0862">Zinc</keyword>
<gene>
    <name evidence="11" type="primary">TAF1B</name>
    <name evidence="11" type="ORF">WISP_84288</name>
</gene>
<dbReference type="PANTHER" id="PTHR31576">
    <property type="entry name" value="TATA BOX-BINDING PROTEIN-ASSOCIATED FACTOR RNA POLYMERASE I SUBUNIT B"/>
    <property type="match status" value="1"/>
</dbReference>
<name>A0ABQ9D9L5_9PASS</name>
<dbReference type="InterPro" id="IPR033599">
    <property type="entry name" value="TAF1B/Rrn7"/>
</dbReference>
<evidence type="ECO:0000256" key="3">
    <source>
        <dbReference type="ARBA" id="ARBA00022723"/>
    </source>
</evidence>
<dbReference type="InterPro" id="IPR048538">
    <property type="entry name" value="Rrn7_cyclin_C"/>
</dbReference>
<organism evidence="11 12">
    <name type="scientific">Willisornis vidua</name>
    <name type="common">Xingu scale-backed antbird</name>
    <dbReference type="NCBI Taxonomy" id="1566151"/>
    <lineage>
        <taxon>Eukaryota</taxon>
        <taxon>Metazoa</taxon>
        <taxon>Chordata</taxon>
        <taxon>Craniata</taxon>
        <taxon>Vertebrata</taxon>
        <taxon>Euteleostomi</taxon>
        <taxon>Archelosauria</taxon>
        <taxon>Archosauria</taxon>
        <taxon>Dinosauria</taxon>
        <taxon>Saurischia</taxon>
        <taxon>Theropoda</taxon>
        <taxon>Coelurosauria</taxon>
        <taxon>Aves</taxon>
        <taxon>Neognathae</taxon>
        <taxon>Neoaves</taxon>
        <taxon>Telluraves</taxon>
        <taxon>Australaves</taxon>
        <taxon>Passeriformes</taxon>
        <taxon>Thamnophilidae</taxon>
        <taxon>Willisornis</taxon>
    </lineage>
</organism>
<feature type="domain" description="Rrn7/TAF1B C-terminal cyclin" evidence="10">
    <location>
        <begin position="119"/>
        <end position="309"/>
    </location>
</feature>
<evidence type="ECO:0000256" key="8">
    <source>
        <dbReference type="ARBA" id="ARBA00023163"/>
    </source>
</evidence>
<evidence type="ECO:0000256" key="7">
    <source>
        <dbReference type="ARBA" id="ARBA00023125"/>
    </source>
</evidence>
<keyword evidence="3" id="KW-0479">Metal-binding</keyword>
<evidence type="ECO:0000313" key="12">
    <source>
        <dbReference type="Proteomes" id="UP001145742"/>
    </source>
</evidence>
<comment type="subcellular location">
    <subcellularLocation>
        <location evidence="1">Nucleus</location>
        <location evidence="1">Nucleolus</location>
    </subcellularLocation>
</comment>
<evidence type="ECO:0000256" key="9">
    <source>
        <dbReference type="ARBA" id="ARBA00023242"/>
    </source>
</evidence>
<evidence type="ECO:0000259" key="10">
    <source>
        <dbReference type="Pfam" id="PF20645"/>
    </source>
</evidence>
<dbReference type="EMBL" id="WHWB01034061">
    <property type="protein sequence ID" value="KAJ7414441.1"/>
    <property type="molecule type" value="Genomic_DNA"/>
</dbReference>
<evidence type="ECO:0000256" key="5">
    <source>
        <dbReference type="ARBA" id="ARBA00022833"/>
    </source>
</evidence>
<evidence type="ECO:0000256" key="2">
    <source>
        <dbReference type="ARBA" id="ARBA00006899"/>
    </source>
</evidence>
<reference evidence="11" key="1">
    <citation type="submission" date="2019-10" db="EMBL/GenBank/DDBJ databases">
        <authorList>
            <person name="Soares A.E.R."/>
            <person name="Aleixo A."/>
            <person name="Schneider P."/>
            <person name="Miyaki C.Y."/>
            <person name="Schneider M.P."/>
            <person name="Mello C."/>
            <person name="Vasconcelos A.T.R."/>
        </authorList>
    </citation>
    <scope>NUCLEOTIDE SEQUENCE</scope>
    <source>
        <tissue evidence="11">Muscle</tissue>
    </source>
</reference>
<dbReference type="Proteomes" id="UP001145742">
    <property type="component" value="Unassembled WGS sequence"/>
</dbReference>
<comment type="similarity">
    <text evidence="2">Belongs to the RRN7/TAF1B family.</text>
</comment>
<keyword evidence="12" id="KW-1185">Reference proteome</keyword>
<proteinExistence type="inferred from homology"/>
<keyword evidence="4" id="KW-0863">Zinc-finger</keyword>
<evidence type="ECO:0000256" key="4">
    <source>
        <dbReference type="ARBA" id="ARBA00022771"/>
    </source>
</evidence>
<keyword evidence="8" id="KW-0804">Transcription</keyword>
<dbReference type="Pfam" id="PF20645">
    <property type="entry name" value="Rrn7_cyclin_C"/>
    <property type="match status" value="1"/>
</dbReference>
<sequence length="372" mass="42891">MHSCNIASWKHDGMKYDKKREILMNAVPSVQKSTGVSLMEADTIADLATMLLRMKFCGVFGGVTCRRANKHIATDQLGKLSKPCQFVVEGHIPYLNVFQHFPEKMKLCGLDLKIFCVESWPVYEEVHKKMLELAAFLDLPRFPDITDSCFLHPDMLCIKYLMEANLPDELHNWTCRVVKKIGIGEVDFLTLVPGNKSTRTVKYDILAAAVIVVVLKLLFLLDDHYEWLLSDFAEERNKNNKEGGLYFEFKKWYEVVKRSLDVEQKKLDEERAKYVWRCEKPLFYSVKNKSKVLKRRQMVVNLQNQFGKLSGSVQRAEKPNPSSFQLSWSEENTDGSCFHGHSLKGILQEKCGLLTAMNPDYWLCTVKLCNEK</sequence>
<evidence type="ECO:0000256" key="1">
    <source>
        <dbReference type="ARBA" id="ARBA00004604"/>
    </source>
</evidence>
<accession>A0ABQ9D9L5</accession>
<comment type="caution">
    <text evidence="11">The sequence shown here is derived from an EMBL/GenBank/DDBJ whole genome shotgun (WGS) entry which is preliminary data.</text>
</comment>
<keyword evidence="9" id="KW-0539">Nucleus</keyword>